<sequence>MSSEHCSPPKLLALLIAGLGCVSGGLPAVSAQPLAAEIQTAEQHNPPPAPEKPIQPHQDHQEPSDGVTQLHAVEVVAPERTDDEKGADDVFHKNVSNVYMGKEEIERYRIDAAGDVLKGLNGVYNMNTRTAGGAITPNIRGISGKGRIPVTIDGTEQTVDVWQNNYGVGDRNYVDPALFRSIAVDKSPDLSRNMKPGVGGSIAIRTIEASDIVKNGDTWALQLKLEGANNTIKPQNKLDQFLGKDYRRVGGTADGAGGGFQNGELSPYALLMDDVEAPRDKGSADNWRFGGDKSAMLTAAFQTDITDGLLSYAYRNKGNYFAGKNGVDDYLDNPIYDMDNCGIDCKSSAAFVPNMGEMYPAGAEVFNSNTRTETLLAKNNWHFGDNQKLSLQYMRTDVRFGEINPFQSTWALNFYELNPDFIDQPKPPQTQNIDSKIRSDTWKLGYEFKPEDNRWVDLEASLWRVKTDSVRHQSGGMSLAVNTPDTMHDAWYWCNVRNTTPWSMAESTCEELGDMWGFDKSTTLDEIIAESDAIFGTEGKKIISGAQQTTQVTRNGANLSNRFKLAPNFNLTLGADIQREKLGEESTIINSDDLFNIYGTVTGLAKLAGPRSGKRQEWGMTMTTDWQPVSWLNVQAGVRYTRFKGEDTAMSEERQQRNEQFAWGGGFNEYIDAYSLPYWEIGSAEFKADYENHMDLFDQWANTIGKDSPLGDPAAAQRLQESHNAFYKQYGASTSSVRSSSQNGQTIYYQFRPDIIIPFRNGKPDSSASTLTPGMFDEKVSTPQATEGEYYKYLMGGQQPVSITYEEWKLLPSTTRQVTTAAGEFDPNGAHSGALKAITRPITDDQKWARPEKLKGDAWAPMLALTVSLSPQQRLFARYAEMTRFPSIYEATSTAIDGLVSMPTAPGFDLKPERSQNWEIGYAFDFTPYWDKLDYGDIRLSYFSNTIRNVIDTTEARRITQYDKKIVKGLEFQSRIDTGGFFASAGVTYRLKNVTCDADTAFAFDMYLRRIPECIEGGFGVTRFYQSQQPKYSINVDLGTRLLDRKLELGVRGIYHSDVKTSQYDRLLQQGLADIFTFTGKPYHWRPTLLLDAYGRYRINDTLSVNASVTNLTNRYYLDPMSNVAAPGPGRTVMLGMQALF</sequence>
<evidence type="ECO:0000259" key="13">
    <source>
        <dbReference type="Pfam" id="PF00593"/>
    </source>
</evidence>
<organism evidence="15 16">
    <name type="scientific">Kerstersia gyiorum</name>
    <dbReference type="NCBI Taxonomy" id="206506"/>
    <lineage>
        <taxon>Bacteria</taxon>
        <taxon>Pseudomonadati</taxon>
        <taxon>Pseudomonadota</taxon>
        <taxon>Betaproteobacteria</taxon>
        <taxon>Burkholderiales</taxon>
        <taxon>Alcaligenaceae</taxon>
        <taxon>Kerstersia</taxon>
    </lineage>
</organism>
<evidence type="ECO:0000256" key="3">
    <source>
        <dbReference type="ARBA" id="ARBA00022448"/>
    </source>
</evidence>
<dbReference type="PANTHER" id="PTHR30069:SF41">
    <property type="entry name" value="HEME_HEMOPEXIN UTILIZATION PROTEIN C"/>
    <property type="match status" value="1"/>
</dbReference>
<dbReference type="InterPro" id="IPR036942">
    <property type="entry name" value="Beta-barrel_TonB_sf"/>
</dbReference>
<evidence type="ECO:0000256" key="10">
    <source>
        <dbReference type="PROSITE-ProRule" id="PRU01360"/>
    </source>
</evidence>
<dbReference type="EMBL" id="SGWZ01000005">
    <property type="protein sequence ID" value="RZS66818.1"/>
    <property type="molecule type" value="Genomic_DNA"/>
</dbReference>
<feature type="domain" description="TonB-dependent receptor-like beta-barrel" evidence="13">
    <location>
        <begin position="661"/>
        <end position="1112"/>
    </location>
</feature>
<dbReference type="PANTHER" id="PTHR30069">
    <property type="entry name" value="TONB-DEPENDENT OUTER MEMBRANE RECEPTOR"/>
    <property type="match status" value="1"/>
</dbReference>
<evidence type="ECO:0000256" key="2">
    <source>
        <dbReference type="ARBA" id="ARBA00009810"/>
    </source>
</evidence>
<evidence type="ECO:0000256" key="12">
    <source>
        <dbReference type="SAM" id="MobiDB-lite"/>
    </source>
</evidence>
<keyword evidence="5 10" id="KW-0812">Transmembrane</keyword>
<feature type="domain" description="TonB-dependent receptor plug" evidence="14">
    <location>
        <begin position="100"/>
        <end position="200"/>
    </location>
</feature>
<feature type="region of interest" description="Disordered" evidence="12">
    <location>
        <begin position="42"/>
        <end position="67"/>
    </location>
</feature>
<evidence type="ECO:0000313" key="16">
    <source>
        <dbReference type="Proteomes" id="UP000292039"/>
    </source>
</evidence>
<evidence type="ECO:0000256" key="8">
    <source>
        <dbReference type="ARBA" id="ARBA00023170"/>
    </source>
</evidence>
<evidence type="ECO:0000256" key="6">
    <source>
        <dbReference type="ARBA" id="ARBA00023077"/>
    </source>
</evidence>
<dbReference type="PROSITE" id="PS52016">
    <property type="entry name" value="TONB_DEPENDENT_REC_3"/>
    <property type="match status" value="1"/>
</dbReference>
<dbReference type="GO" id="GO:0015344">
    <property type="term" value="F:siderophore uptake transmembrane transporter activity"/>
    <property type="evidence" value="ECO:0007669"/>
    <property type="project" value="TreeGrafter"/>
</dbReference>
<dbReference type="GO" id="GO:0009279">
    <property type="term" value="C:cell outer membrane"/>
    <property type="evidence" value="ECO:0007669"/>
    <property type="project" value="UniProtKB-SubCell"/>
</dbReference>
<keyword evidence="4 10" id="KW-1134">Transmembrane beta strand</keyword>
<gene>
    <name evidence="15" type="ORF">EV679_2977</name>
</gene>
<dbReference type="InterPro" id="IPR000531">
    <property type="entry name" value="Beta-barrel_TonB"/>
</dbReference>
<protein>
    <submittedName>
        <fullName evidence="15">Hemoglobin/transferrin/lactoferrin receptor protein</fullName>
    </submittedName>
</protein>
<comment type="caution">
    <text evidence="15">The sequence shown here is derived from an EMBL/GenBank/DDBJ whole genome shotgun (WGS) entry which is preliminary data.</text>
</comment>
<evidence type="ECO:0000256" key="4">
    <source>
        <dbReference type="ARBA" id="ARBA00022452"/>
    </source>
</evidence>
<dbReference type="Proteomes" id="UP000292039">
    <property type="component" value="Unassembled WGS sequence"/>
</dbReference>
<proteinExistence type="inferred from homology"/>
<dbReference type="RefSeq" id="WP_130487611.1">
    <property type="nucleotide sequence ID" value="NZ_CBCSEB010000009.1"/>
</dbReference>
<dbReference type="SUPFAM" id="SSF56935">
    <property type="entry name" value="Porins"/>
    <property type="match status" value="1"/>
</dbReference>
<dbReference type="Pfam" id="PF00593">
    <property type="entry name" value="TonB_dep_Rec_b-barrel"/>
    <property type="match status" value="1"/>
</dbReference>
<evidence type="ECO:0000256" key="5">
    <source>
        <dbReference type="ARBA" id="ARBA00022692"/>
    </source>
</evidence>
<dbReference type="InterPro" id="IPR012910">
    <property type="entry name" value="Plug_dom"/>
</dbReference>
<dbReference type="Pfam" id="PF07715">
    <property type="entry name" value="Plug"/>
    <property type="match status" value="1"/>
</dbReference>
<evidence type="ECO:0000256" key="1">
    <source>
        <dbReference type="ARBA" id="ARBA00004571"/>
    </source>
</evidence>
<dbReference type="Gene3D" id="2.40.170.20">
    <property type="entry name" value="TonB-dependent receptor, beta-barrel domain"/>
    <property type="match status" value="2"/>
</dbReference>
<evidence type="ECO:0000256" key="9">
    <source>
        <dbReference type="ARBA" id="ARBA00023237"/>
    </source>
</evidence>
<dbReference type="AlphaFoldDB" id="A0A4Q7MHU4"/>
<reference evidence="15 16" key="1">
    <citation type="submission" date="2019-02" db="EMBL/GenBank/DDBJ databases">
        <title>Genomic Encyclopedia of Type Strains, Phase IV (KMG-IV): sequencing the most valuable type-strain genomes for metagenomic binning, comparative biology and taxonomic classification.</title>
        <authorList>
            <person name="Goeker M."/>
        </authorList>
    </citation>
    <scope>NUCLEOTIDE SEQUENCE [LARGE SCALE GENOMIC DNA]</scope>
    <source>
        <strain evidence="15 16">DSM 16618</strain>
    </source>
</reference>
<comment type="subcellular location">
    <subcellularLocation>
        <location evidence="1 10">Cell outer membrane</location>
        <topology evidence="1 10">Multi-pass membrane protein</topology>
    </subcellularLocation>
</comment>
<dbReference type="Gene3D" id="2.170.130.10">
    <property type="entry name" value="TonB-dependent receptor, plug domain"/>
    <property type="match status" value="1"/>
</dbReference>
<keyword evidence="7 10" id="KW-0472">Membrane</keyword>
<accession>A0A4Q7MHU4</accession>
<name>A0A4Q7MHU4_9BURK</name>
<dbReference type="InterPro" id="IPR039426">
    <property type="entry name" value="TonB-dep_rcpt-like"/>
</dbReference>
<evidence type="ECO:0000313" key="15">
    <source>
        <dbReference type="EMBL" id="RZS66818.1"/>
    </source>
</evidence>
<dbReference type="GO" id="GO:0044718">
    <property type="term" value="P:siderophore transmembrane transport"/>
    <property type="evidence" value="ECO:0007669"/>
    <property type="project" value="TreeGrafter"/>
</dbReference>
<dbReference type="InterPro" id="IPR037066">
    <property type="entry name" value="Plug_dom_sf"/>
</dbReference>
<evidence type="ECO:0000256" key="7">
    <source>
        <dbReference type="ARBA" id="ARBA00023136"/>
    </source>
</evidence>
<evidence type="ECO:0000259" key="14">
    <source>
        <dbReference type="Pfam" id="PF07715"/>
    </source>
</evidence>
<comment type="similarity">
    <text evidence="2 10 11">Belongs to the TonB-dependent receptor family.</text>
</comment>
<evidence type="ECO:0000256" key="11">
    <source>
        <dbReference type="RuleBase" id="RU003357"/>
    </source>
</evidence>
<keyword evidence="8 15" id="KW-0675">Receptor</keyword>
<keyword evidence="6 11" id="KW-0798">TonB box</keyword>
<keyword evidence="3 10" id="KW-0813">Transport</keyword>
<keyword evidence="9 10" id="KW-0998">Cell outer membrane</keyword>